<dbReference type="Proteomes" id="UP000652761">
    <property type="component" value="Unassembled WGS sequence"/>
</dbReference>
<sequence length="895" mass="97180">MNREGGGGFLLCGQRLTQNHLDWSSCRLNLLGAEFTQTPLDEDSFSYLTEVNPEAGLSSEDDIERDIALLPPQMKSAFLDCLSKQHFPFLVSGEEEKPRDWNVEQLASLFGWFGSPRRQLVHHPSHASTATLAPITVAASAPGPGSALAPAPSTMVIDSPTYSPVASPAFTPANSPSPSDDAPPDDPPEETLSIPPESGSPRSPPEAALHRPQKDNETSNRTMIVAVVLTATGSVLFTSLLLYLYQRFFGHRTYAGYGHRDGGPLLTLSSSSSPRTFGMKNSANMDNTLARSGQGQQNHDGQVSSFPGHTEQAAYLDIKTANGPSSAEPAGAAVIDIASPTPAPPPLPPFMHPTKKAPLPPTPPLPPPTKSGPGAPPLPKVSAGPRPPRSNSRSRRTPGSHSAGSSSRQGFGDHEPKTKLKPLFWDKVLASPDQTMVWHQISSGSFQFDEEMIESLFGYSPDQQKNVNKRKSGANSPSQFIQILDPKKSQNLAILLRALNVTTEEIRDAVMEGNDLPSELLQTLIKMAPTADEELKLRLYSGEISHLGPAERFLKSLVGIPFAFKRLEALLFMGSVDEDISSIKKDLATIEASSVILISLTMTFIKSLEACKELKGSRLFKKLLEAVVKIGNRMNVGTYRGDAHAIKLDTLLKLADVKGTGGKTTLLHFVVQEIIRSEGMRAEREAKGSRSIPSLTTVSSQSSDDYADGSPREAGDRYRSLGLQVVSGLPSELESVRNAAALDADAITSTVENISEGLLKIKEFLSKEMTSVEEDGGFHDALEGFVESTELEITWLLEEEKRIRFLVKSTTDFFHGSAVKDEGLRLFAIVRDFLGMLDKACKQVKQVPRGAPRTPVHRQASDPSSQWMVGHGRQDPLVTHTAKMTRKCTCMRQYA</sequence>
<comment type="caution">
    <text evidence="8">The sequence shown here is derived from an EMBL/GenBank/DDBJ whole genome shotgun (WGS) entry which is preliminary data.</text>
</comment>
<feature type="compositionally biased region" description="Pro residues" evidence="5">
    <location>
        <begin position="341"/>
        <end position="351"/>
    </location>
</feature>
<dbReference type="OrthoDB" id="1668162at2759"/>
<feature type="transmembrane region" description="Helical" evidence="6">
    <location>
        <begin position="223"/>
        <end position="245"/>
    </location>
</feature>
<dbReference type="Pfam" id="PF02181">
    <property type="entry name" value="FH2"/>
    <property type="match status" value="1"/>
</dbReference>
<feature type="region of interest" description="Disordered" evidence="5">
    <location>
        <begin position="682"/>
        <end position="715"/>
    </location>
</feature>
<evidence type="ECO:0000313" key="9">
    <source>
        <dbReference type="Proteomes" id="UP000652761"/>
    </source>
</evidence>
<evidence type="ECO:0000256" key="4">
    <source>
        <dbReference type="RuleBase" id="RU361260"/>
    </source>
</evidence>
<feature type="region of interest" description="Disordered" evidence="5">
    <location>
        <begin position="166"/>
        <end position="217"/>
    </location>
</feature>
<evidence type="ECO:0000313" key="8">
    <source>
        <dbReference type="EMBL" id="MQL97162.1"/>
    </source>
</evidence>
<reference evidence="8" key="1">
    <citation type="submission" date="2017-07" db="EMBL/GenBank/DDBJ databases">
        <title>Taro Niue Genome Assembly and Annotation.</title>
        <authorList>
            <person name="Atibalentja N."/>
            <person name="Keating K."/>
            <person name="Fields C.J."/>
        </authorList>
    </citation>
    <scope>NUCLEOTIDE SEQUENCE</scope>
    <source>
        <strain evidence="8">Niue_2</strain>
        <tissue evidence="8">Leaf</tissue>
    </source>
</reference>
<feature type="compositionally biased region" description="Polar residues" evidence="5">
    <location>
        <begin position="691"/>
        <end position="704"/>
    </location>
</feature>
<dbReference type="PANTHER" id="PTHR23213:SF269">
    <property type="entry name" value="FORMIN-LIKE PROTEIN 5"/>
    <property type="match status" value="1"/>
</dbReference>
<proteinExistence type="inferred from homology"/>
<dbReference type="GO" id="GO:0045010">
    <property type="term" value="P:actin nucleation"/>
    <property type="evidence" value="ECO:0007669"/>
    <property type="project" value="InterPro"/>
</dbReference>
<evidence type="ECO:0000256" key="3">
    <source>
        <dbReference type="ARBA" id="ARBA00025793"/>
    </source>
</evidence>
<evidence type="ECO:0000256" key="6">
    <source>
        <dbReference type="SAM" id="Phobius"/>
    </source>
</evidence>
<name>A0A843VEU8_COLES</name>
<feature type="domain" description="FH2" evidence="7">
    <location>
        <begin position="410"/>
        <end position="863"/>
    </location>
</feature>
<dbReference type="SMART" id="SM00498">
    <property type="entry name" value="FH2"/>
    <property type="match status" value="1"/>
</dbReference>
<organism evidence="8 9">
    <name type="scientific">Colocasia esculenta</name>
    <name type="common">Wild taro</name>
    <name type="synonym">Arum esculentum</name>
    <dbReference type="NCBI Taxonomy" id="4460"/>
    <lineage>
        <taxon>Eukaryota</taxon>
        <taxon>Viridiplantae</taxon>
        <taxon>Streptophyta</taxon>
        <taxon>Embryophyta</taxon>
        <taxon>Tracheophyta</taxon>
        <taxon>Spermatophyta</taxon>
        <taxon>Magnoliopsida</taxon>
        <taxon>Liliopsida</taxon>
        <taxon>Araceae</taxon>
        <taxon>Aroideae</taxon>
        <taxon>Colocasieae</taxon>
        <taxon>Colocasia</taxon>
    </lineage>
</organism>
<evidence type="ECO:0000259" key="7">
    <source>
        <dbReference type="PROSITE" id="PS51444"/>
    </source>
</evidence>
<feature type="compositionally biased region" description="Pro residues" evidence="5">
    <location>
        <begin position="358"/>
        <end position="379"/>
    </location>
</feature>
<dbReference type="Gene3D" id="1.20.58.2220">
    <property type="entry name" value="Formin, FH2 domain"/>
    <property type="match status" value="1"/>
</dbReference>
<comment type="subcellular location">
    <subcellularLocation>
        <location evidence="1">Membrane</location>
        <topology evidence="1">Single-pass membrane protein</topology>
    </subcellularLocation>
</comment>
<feature type="region of interest" description="Disordered" evidence="5">
    <location>
        <begin position="848"/>
        <end position="871"/>
    </location>
</feature>
<accession>A0A843VEU8</accession>
<dbReference type="PROSITE" id="PS51444">
    <property type="entry name" value="FH2"/>
    <property type="match status" value="1"/>
</dbReference>
<dbReference type="GO" id="GO:0016020">
    <property type="term" value="C:membrane"/>
    <property type="evidence" value="ECO:0007669"/>
    <property type="project" value="UniProtKB-SubCell"/>
</dbReference>
<dbReference type="GO" id="GO:0051015">
    <property type="term" value="F:actin filament binding"/>
    <property type="evidence" value="ECO:0007669"/>
    <property type="project" value="InterPro"/>
</dbReference>
<dbReference type="SUPFAM" id="SSF101447">
    <property type="entry name" value="Formin homology 2 domain (FH2 domain)"/>
    <property type="match status" value="1"/>
</dbReference>
<keyword evidence="6" id="KW-1133">Transmembrane helix</keyword>
<keyword evidence="2" id="KW-0732">Signal</keyword>
<evidence type="ECO:0000256" key="1">
    <source>
        <dbReference type="ARBA" id="ARBA00004167"/>
    </source>
</evidence>
<keyword evidence="6" id="KW-0812">Transmembrane</keyword>
<dbReference type="InterPro" id="IPR015425">
    <property type="entry name" value="FH2_Formin"/>
</dbReference>
<dbReference type="PANTHER" id="PTHR23213">
    <property type="entry name" value="FORMIN-RELATED"/>
    <property type="match status" value="1"/>
</dbReference>
<feature type="compositionally biased region" description="Basic and acidic residues" evidence="5">
    <location>
        <begin position="208"/>
        <end position="217"/>
    </location>
</feature>
<dbReference type="InterPro" id="IPR027643">
    <property type="entry name" value="Formin-like_plant"/>
</dbReference>
<keyword evidence="6" id="KW-0472">Membrane</keyword>
<feature type="region of interest" description="Disordered" evidence="5">
    <location>
        <begin position="285"/>
        <end position="307"/>
    </location>
</feature>
<protein>
    <recommendedName>
        <fullName evidence="4">Formin-like protein</fullName>
    </recommendedName>
</protein>
<gene>
    <name evidence="8" type="ORF">Taro_029843</name>
</gene>
<dbReference type="AlphaFoldDB" id="A0A843VEU8"/>
<keyword evidence="9" id="KW-1185">Reference proteome</keyword>
<evidence type="ECO:0000256" key="5">
    <source>
        <dbReference type="SAM" id="MobiDB-lite"/>
    </source>
</evidence>
<dbReference type="EMBL" id="NMUH01002009">
    <property type="protein sequence ID" value="MQL97162.1"/>
    <property type="molecule type" value="Genomic_DNA"/>
</dbReference>
<feature type="region of interest" description="Disordered" evidence="5">
    <location>
        <begin position="336"/>
        <end position="418"/>
    </location>
</feature>
<evidence type="ECO:0000256" key="2">
    <source>
        <dbReference type="ARBA" id="ARBA00022729"/>
    </source>
</evidence>
<comment type="similarity">
    <text evidence="3">Belongs to the formin-like family. Class-I subfamily.</text>
</comment>
<dbReference type="InterPro" id="IPR042201">
    <property type="entry name" value="FH2_Formin_sf"/>
</dbReference>